<keyword evidence="13" id="KW-1185">Reference proteome</keyword>
<dbReference type="Pfam" id="PF24898">
    <property type="entry name" value="GGDEF_GdpP"/>
    <property type="match status" value="1"/>
</dbReference>
<dbReference type="GO" id="GO:0003676">
    <property type="term" value="F:nucleic acid binding"/>
    <property type="evidence" value="ECO:0007669"/>
    <property type="project" value="UniProtKB-UniRule"/>
</dbReference>
<dbReference type="Proteomes" id="UP000268059">
    <property type="component" value="Chromosome"/>
</dbReference>
<evidence type="ECO:0000256" key="7">
    <source>
        <dbReference type="PIRSR" id="PIRSR026583-50"/>
    </source>
</evidence>
<accession>A0A3G9J9S8</accession>
<dbReference type="PIRSF" id="PIRSF026583">
    <property type="entry name" value="YybT"/>
    <property type="match status" value="1"/>
</dbReference>
<keyword evidence="2 6" id="KW-1003">Cell membrane</keyword>
<comment type="subcellular location">
    <subcellularLocation>
        <location evidence="1">Cell membrane</location>
        <topology evidence="1">Multi-pass membrane protein</topology>
    </subcellularLocation>
</comment>
<feature type="binding site" evidence="7">
    <location>
        <position position="341"/>
    </location>
    <ligand>
        <name>Mn(2+)</name>
        <dbReference type="ChEBI" id="CHEBI:29035"/>
        <label>1</label>
    </ligand>
</feature>
<feature type="domain" description="DDH" evidence="9">
    <location>
        <begin position="335"/>
        <end position="492"/>
    </location>
</feature>
<dbReference type="FunFam" id="3.90.1640.10:FF:000002">
    <property type="entry name" value="Cyclic-di-AMP phosphodiesterase"/>
    <property type="match status" value="1"/>
</dbReference>
<name>A0A3G9J9S8_9FIRM</name>
<dbReference type="GO" id="GO:0005886">
    <property type="term" value="C:plasma membrane"/>
    <property type="evidence" value="ECO:0007669"/>
    <property type="project" value="UniProtKB-SubCell"/>
</dbReference>
<dbReference type="Pfam" id="PF21370">
    <property type="entry name" value="PAS_GdpP"/>
    <property type="match status" value="1"/>
</dbReference>
<dbReference type="EC" id="3.1.4.-" evidence="6"/>
<sequence>MTKKISQLRNLFTVCLIVEIVLLCGIYVVLPSKPLFILVLYIMVKNIIVFGCMMYTGYVLDRNALSVSEALSSDASNALIFGGVGLIMYDDNRNITWVSDLLLAMNINIVGVKLLEWQPTLAGLFEDEDIRLIDVKGKKFEAYNAAGSHLIYLKDVTQYVGLEQDYTDQQMCLGYLTIDNYEETLQNVDEPKAAQIQGICRQVIVDWAYNNGMIIRRYKTGSYMLFFNERIYKKLVENKFDILDTFKKACLELDEVITLSIGIGRGTRVLGELDQLASQALRLTYSRGGDQVAIKSGKDRVRFFGGRSDTMEKSSKVRARVIAQTLAGIIRRSSNVYVMGHKFSDLDSFGASIGMARIVQAYDKKVNIIYDPESLEDKTAGVAELVKKDERYKGLLVSYSEVLEYIDKDSLLILVDHHKPSLSISNVMLEKVKNKVVIDHHRRGEEFIDSPILTYLEPSASSTVELIIELCSYETNDIHFNDFDATIMYSGILVDTNQFRQRVGVRTFQSAARLKEMSADVIRAYEFLEDSFAKTVEIIKITESAYQFKNDILIAHSNDNEEHAQVTLAKASNRLLNVSNVKAAFTVGRVAKNKVAISARSSRDINVQMIMELMGGGGHFTMAACQLEDVSVDQATQQLENAINQYLDERGE</sequence>
<feature type="binding site" evidence="7">
    <location>
        <position position="416"/>
    </location>
    <ligand>
        <name>Mn(2+)</name>
        <dbReference type="ChEBI" id="CHEBI:29035"/>
        <label>1</label>
    </ligand>
</feature>
<feature type="binding site" evidence="7">
    <location>
        <position position="345"/>
    </location>
    <ligand>
        <name>Mn(2+)</name>
        <dbReference type="ChEBI" id="CHEBI:29035"/>
        <label>1</label>
    </ligand>
</feature>
<dbReference type="OrthoDB" id="9759476at2"/>
<dbReference type="Pfam" id="PF02272">
    <property type="entry name" value="DHHA1"/>
    <property type="match status" value="1"/>
</dbReference>
<gene>
    <name evidence="12" type="primary">gdpP</name>
    <name evidence="12" type="ORF">SG0102_28910</name>
</gene>
<dbReference type="KEGG" id="ebm:SG0102_28910"/>
<evidence type="ECO:0000259" key="11">
    <source>
        <dbReference type="Pfam" id="PF21370"/>
    </source>
</evidence>
<feature type="binding site" evidence="7">
    <location>
        <position position="440"/>
    </location>
    <ligand>
        <name>Mn(2+)</name>
        <dbReference type="ChEBI" id="CHEBI:29035"/>
        <label>2</label>
    </ligand>
</feature>
<reference evidence="12 13" key="1">
    <citation type="submission" date="2018-11" db="EMBL/GenBank/DDBJ databases">
        <title>Novel Erysipelotrichaceae bacterium isolated from small intestine of a swine.</title>
        <authorList>
            <person name="Kim J.S."/>
            <person name="Choe H."/>
            <person name="Lee Y.R."/>
            <person name="Kim K.M."/>
            <person name="Park D.S."/>
        </authorList>
    </citation>
    <scope>NUCLEOTIDE SEQUENCE [LARGE SCALE GENOMIC DNA]</scope>
    <source>
        <strain evidence="12 13">SG0102</strain>
    </source>
</reference>
<evidence type="ECO:0000259" key="9">
    <source>
        <dbReference type="Pfam" id="PF01368"/>
    </source>
</evidence>
<dbReference type="Gene3D" id="3.10.310.30">
    <property type="match status" value="1"/>
</dbReference>
<dbReference type="Gene3D" id="3.90.1640.10">
    <property type="entry name" value="inorganic pyrophosphatase (n-terminal core)"/>
    <property type="match status" value="1"/>
</dbReference>
<feature type="transmembrane region" description="Helical" evidence="8">
    <location>
        <begin position="12"/>
        <end position="30"/>
    </location>
</feature>
<evidence type="ECO:0000256" key="1">
    <source>
        <dbReference type="ARBA" id="ARBA00004651"/>
    </source>
</evidence>
<dbReference type="GO" id="GO:0046872">
    <property type="term" value="F:metal ion binding"/>
    <property type="evidence" value="ECO:0007669"/>
    <property type="project" value="UniProtKB-KW"/>
</dbReference>
<dbReference type="InterPro" id="IPR049553">
    <property type="entry name" value="GdpP-like_PAS"/>
</dbReference>
<evidence type="ECO:0000313" key="13">
    <source>
        <dbReference type="Proteomes" id="UP000268059"/>
    </source>
</evidence>
<feature type="binding site" evidence="7">
    <location>
        <position position="495"/>
    </location>
    <ligand>
        <name>Mn(2+)</name>
        <dbReference type="ChEBI" id="CHEBI:29035"/>
        <label>2</label>
    </ligand>
</feature>
<evidence type="ECO:0000256" key="4">
    <source>
        <dbReference type="ARBA" id="ARBA00022989"/>
    </source>
</evidence>
<dbReference type="FunCoup" id="A0A3G9J9S8">
    <property type="interactions" value="6"/>
</dbReference>
<comment type="catalytic activity">
    <reaction evidence="6">
        <text>3',3'-c-di-AMP + H2O = 5'-O-phosphonoadenylyl-(3'-&gt;5')-adenosine + H(+)</text>
        <dbReference type="Rhea" id="RHEA:54420"/>
        <dbReference type="ChEBI" id="CHEBI:15377"/>
        <dbReference type="ChEBI" id="CHEBI:15378"/>
        <dbReference type="ChEBI" id="CHEBI:71500"/>
        <dbReference type="ChEBI" id="CHEBI:138171"/>
    </reaction>
</comment>
<dbReference type="GO" id="GO:0106409">
    <property type="term" value="F:cyclic-di-AMP phosphodiesterase activity"/>
    <property type="evidence" value="ECO:0007669"/>
    <property type="project" value="RHEA"/>
</dbReference>
<dbReference type="PANTHER" id="PTHR47618:SF2">
    <property type="entry name" value="CYCLIC-DI-AMP PHOSPHODIESTERASE GDPP"/>
    <property type="match status" value="1"/>
</dbReference>
<comment type="cofactor">
    <cofactor evidence="7">
        <name>Mn(2+)</name>
        <dbReference type="ChEBI" id="CHEBI:29035"/>
    </cofactor>
    <text evidence="7">For phosphodiesterase activity, probably binds 2 Mn(2+) per subunit.</text>
</comment>
<dbReference type="InterPro" id="IPR051319">
    <property type="entry name" value="Oligoribo/pAp-PDE_c-di-AMP_PDE"/>
</dbReference>
<dbReference type="Pfam" id="PF01368">
    <property type="entry name" value="DHH"/>
    <property type="match status" value="1"/>
</dbReference>
<keyword evidence="3 8" id="KW-0812">Transmembrane</keyword>
<keyword evidence="7" id="KW-0479">Metal-binding</keyword>
<dbReference type="PANTHER" id="PTHR47618">
    <property type="entry name" value="BIFUNCTIONAL OLIGORIBONUCLEASE AND PAP PHOSPHATASE NRNA"/>
    <property type="match status" value="1"/>
</dbReference>
<dbReference type="InterPro" id="IPR038763">
    <property type="entry name" value="DHH_sf"/>
</dbReference>
<comment type="similarity">
    <text evidence="6">Belongs to the GdpP/PdeA phosphodiesterase family.</text>
</comment>
<feature type="domain" description="DHHA1" evidence="10">
    <location>
        <begin position="566"/>
        <end position="646"/>
    </location>
</feature>
<dbReference type="GO" id="GO:0016787">
    <property type="term" value="F:hydrolase activity"/>
    <property type="evidence" value="ECO:0007669"/>
    <property type="project" value="UniProtKB-UniRule"/>
</dbReference>
<dbReference type="EMBL" id="AP019309">
    <property type="protein sequence ID" value="BBH27957.1"/>
    <property type="molecule type" value="Genomic_DNA"/>
</dbReference>
<protein>
    <recommendedName>
        <fullName evidence="6">Cyclic-di-AMP phosphodiesterase</fullName>
        <ecNumber evidence="6">3.1.4.-</ecNumber>
    </recommendedName>
</protein>
<dbReference type="InterPro" id="IPR003156">
    <property type="entry name" value="DHHA1_dom"/>
</dbReference>
<feature type="domain" description="Cyclic-di-AMP phosphodiesterase GdpP-like PAS" evidence="11">
    <location>
        <begin position="81"/>
        <end position="156"/>
    </location>
</feature>
<evidence type="ECO:0000259" key="10">
    <source>
        <dbReference type="Pfam" id="PF02272"/>
    </source>
</evidence>
<organism evidence="12 13">
    <name type="scientific">Intestinibaculum porci</name>
    <dbReference type="NCBI Taxonomy" id="2487118"/>
    <lineage>
        <taxon>Bacteria</taxon>
        <taxon>Bacillati</taxon>
        <taxon>Bacillota</taxon>
        <taxon>Erysipelotrichia</taxon>
        <taxon>Erysipelotrichales</taxon>
        <taxon>Erysipelotrichaceae</taxon>
        <taxon>Intestinibaculum</taxon>
    </lineage>
</organism>
<keyword evidence="6" id="KW-0378">Hydrolase</keyword>
<evidence type="ECO:0000256" key="8">
    <source>
        <dbReference type="SAM" id="Phobius"/>
    </source>
</evidence>
<evidence type="ECO:0000256" key="6">
    <source>
        <dbReference type="PIRNR" id="PIRNR026583"/>
    </source>
</evidence>
<dbReference type="AlphaFoldDB" id="A0A3G9J9S8"/>
<feature type="transmembrane region" description="Helical" evidence="8">
    <location>
        <begin position="36"/>
        <end position="58"/>
    </location>
</feature>
<dbReference type="InterPro" id="IPR014528">
    <property type="entry name" value="GdpP/PdeA"/>
</dbReference>
<evidence type="ECO:0000256" key="3">
    <source>
        <dbReference type="ARBA" id="ARBA00022692"/>
    </source>
</evidence>
<evidence type="ECO:0000256" key="2">
    <source>
        <dbReference type="ARBA" id="ARBA00022475"/>
    </source>
</evidence>
<keyword evidence="5 6" id="KW-0472">Membrane</keyword>
<proteinExistence type="inferred from homology"/>
<evidence type="ECO:0000313" key="12">
    <source>
        <dbReference type="EMBL" id="BBH27957.1"/>
    </source>
</evidence>
<comment type="function">
    <text evidence="6">Has phosphodiesterase (PDE) activity against cyclic-di-AMP (c-di-AMP).</text>
</comment>
<keyword evidence="4 8" id="KW-1133">Transmembrane helix</keyword>
<evidence type="ECO:0000256" key="5">
    <source>
        <dbReference type="ARBA" id="ARBA00023136"/>
    </source>
</evidence>
<dbReference type="InterPro" id="IPR001667">
    <property type="entry name" value="DDH_dom"/>
</dbReference>
<keyword evidence="7" id="KW-0464">Manganese</keyword>
<feature type="binding site" evidence="7">
    <location>
        <position position="416"/>
    </location>
    <ligand>
        <name>Mn(2+)</name>
        <dbReference type="ChEBI" id="CHEBI:29035"/>
        <label>2</label>
    </ligand>
</feature>
<dbReference type="SUPFAM" id="SSF64182">
    <property type="entry name" value="DHH phosphoesterases"/>
    <property type="match status" value="1"/>
</dbReference>
<dbReference type="InParanoid" id="A0A3G9J9S8"/>
<feature type="binding site" evidence="7">
    <location>
        <position position="347"/>
    </location>
    <ligand>
        <name>Mn(2+)</name>
        <dbReference type="ChEBI" id="CHEBI:29035"/>
        <label>2</label>
    </ligand>
</feature>
<dbReference type="Gene3D" id="3.30.450.20">
    <property type="entry name" value="PAS domain"/>
    <property type="match status" value="1"/>
</dbReference>